<feature type="region of interest" description="Disordered" evidence="1">
    <location>
        <begin position="193"/>
        <end position="222"/>
    </location>
</feature>
<dbReference type="AlphaFoldDB" id="A0AAW0EMQ7"/>
<evidence type="ECO:0000313" key="3">
    <source>
        <dbReference type="Proteomes" id="UP001430356"/>
    </source>
</evidence>
<keyword evidence="3" id="KW-1185">Reference proteome</keyword>
<reference evidence="2 3" key="1">
    <citation type="journal article" date="2021" name="MBio">
        <title>A New Model Trypanosomatid, Novymonas esmeraldas: Genomic Perception of Its 'Candidatus Pandoraea novymonadis' Endosymbiont.</title>
        <authorList>
            <person name="Zakharova A."/>
            <person name="Saura A."/>
            <person name="Butenko A."/>
            <person name="Podesvova L."/>
            <person name="Warmusova S."/>
            <person name="Kostygov A.Y."/>
            <person name="Nenarokova A."/>
            <person name="Lukes J."/>
            <person name="Opperdoes F.R."/>
            <person name="Yurchenko V."/>
        </authorList>
    </citation>
    <scope>NUCLEOTIDE SEQUENCE [LARGE SCALE GENOMIC DNA]</scope>
    <source>
        <strain evidence="2 3">E262AT.01</strain>
    </source>
</reference>
<comment type="caution">
    <text evidence="2">The sequence shown here is derived from an EMBL/GenBank/DDBJ whole genome shotgun (WGS) entry which is preliminary data.</text>
</comment>
<dbReference type="Proteomes" id="UP001430356">
    <property type="component" value="Unassembled WGS sequence"/>
</dbReference>
<organism evidence="2 3">
    <name type="scientific">Novymonas esmeraldas</name>
    <dbReference type="NCBI Taxonomy" id="1808958"/>
    <lineage>
        <taxon>Eukaryota</taxon>
        <taxon>Discoba</taxon>
        <taxon>Euglenozoa</taxon>
        <taxon>Kinetoplastea</taxon>
        <taxon>Metakinetoplastina</taxon>
        <taxon>Trypanosomatida</taxon>
        <taxon>Trypanosomatidae</taxon>
        <taxon>Novymonas</taxon>
    </lineage>
</organism>
<proteinExistence type="predicted"/>
<accession>A0AAW0EMQ7</accession>
<sequence>MALQENKDSYAVKALSLSEFVLQCTDCHQLCLEKTARVVENRSRAPRGWDSVFHSVAEERRTEDLELCESRCRDVHSVCPSQDRVRQYEQVLAAASLKAAKGTPPSPPLLQDASRCEHAVEVFSNVLFALTHKPSKVSFAAKDPQTGNIKYDESHDGAPTEAHRKVLEGAKNIDNEILRRWSKARQDRLNMEEQGIVRPAGTTAVPQVPTDASASSGTAPRW</sequence>
<gene>
    <name evidence="2" type="ORF">NESM_000468500</name>
</gene>
<name>A0AAW0EMQ7_9TRYP</name>
<feature type="compositionally biased region" description="Polar residues" evidence="1">
    <location>
        <begin position="210"/>
        <end position="222"/>
    </location>
</feature>
<evidence type="ECO:0000256" key="1">
    <source>
        <dbReference type="SAM" id="MobiDB-lite"/>
    </source>
</evidence>
<evidence type="ECO:0000313" key="2">
    <source>
        <dbReference type="EMBL" id="KAK7195415.1"/>
    </source>
</evidence>
<dbReference type="EMBL" id="JAECZO010000053">
    <property type="protein sequence ID" value="KAK7195415.1"/>
    <property type="molecule type" value="Genomic_DNA"/>
</dbReference>
<protein>
    <submittedName>
        <fullName evidence="2">Ribosomal P protein AGP2beta-1</fullName>
    </submittedName>
</protein>